<evidence type="ECO:0000256" key="2">
    <source>
        <dbReference type="ARBA" id="ARBA00001946"/>
    </source>
</evidence>
<keyword evidence="16" id="KW-0190">Covalent protein-DNA linkage</keyword>
<reference evidence="25" key="1">
    <citation type="journal article" date="2015" name="Virus Evol.">
        <title>The global distribution of Banana bunchy top virus reveals little evidence for frequent recent, human-mediated long distance dispersal events.</title>
        <authorList>
            <person name="Stainton D."/>
            <person name="Martin D.P."/>
            <person name="Thomas J.E."/>
            <person name="Varsani A."/>
        </authorList>
    </citation>
    <scope>NUCLEOTIDE SEQUENCE [LARGE SCALE GENOMIC DNA]</scope>
</reference>
<evidence type="ECO:0000256" key="7">
    <source>
        <dbReference type="ARBA" id="ARBA00022695"/>
    </source>
</evidence>
<evidence type="ECO:0000256" key="12">
    <source>
        <dbReference type="ARBA" id="ARBA00022759"/>
    </source>
</evidence>
<keyword evidence="5" id="KW-1048">Host nucleus</keyword>
<accession>A0A0R7FF67</accession>
<dbReference type="GO" id="GO:0003723">
    <property type="term" value="F:RNA binding"/>
    <property type="evidence" value="ECO:0007669"/>
    <property type="project" value="InterPro"/>
</dbReference>
<dbReference type="EMBL" id="KM607601">
    <property type="protein sequence ID" value="AKO71308.1"/>
    <property type="molecule type" value="Genomic_DNA"/>
</dbReference>
<comment type="cofactor">
    <cofactor evidence="1">
        <name>Mn(2+)</name>
        <dbReference type="ChEBI" id="CHEBI:29035"/>
    </cofactor>
</comment>
<dbReference type="GO" id="GO:0016779">
    <property type="term" value="F:nucleotidyltransferase activity"/>
    <property type="evidence" value="ECO:0007669"/>
    <property type="project" value="UniProtKB-KW"/>
</dbReference>
<evidence type="ECO:0000256" key="8">
    <source>
        <dbReference type="ARBA" id="ARBA00022705"/>
    </source>
</evidence>
<dbReference type="GO" id="GO:0004519">
    <property type="term" value="F:endonuclease activity"/>
    <property type="evidence" value="ECO:0007669"/>
    <property type="project" value="UniProtKB-KW"/>
</dbReference>
<comment type="catalytic activity">
    <reaction evidence="20">
        <text>ATP + H2O = ADP + phosphate + H(+)</text>
        <dbReference type="Rhea" id="RHEA:13065"/>
        <dbReference type="ChEBI" id="CHEBI:15377"/>
        <dbReference type="ChEBI" id="CHEBI:15378"/>
        <dbReference type="ChEBI" id="CHEBI:30616"/>
        <dbReference type="ChEBI" id="CHEBI:43474"/>
        <dbReference type="ChEBI" id="CHEBI:456216"/>
    </reaction>
</comment>
<evidence type="ECO:0000256" key="6">
    <source>
        <dbReference type="ARBA" id="ARBA00022679"/>
    </source>
</evidence>
<evidence type="ECO:0000256" key="14">
    <source>
        <dbReference type="ARBA" id="ARBA00022806"/>
    </source>
</evidence>
<keyword evidence="8" id="KW-0235">DNA replication</keyword>
<keyword evidence="7" id="KW-0548">Nucleotidyltransferase</keyword>
<dbReference type="GO" id="GO:0016787">
    <property type="term" value="F:hydrolase activity"/>
    <property type="evidence" value="ECO:0007669"/>
    <property type="project" value="UniProtKB-KW"/>
</dbReference>
<evidence type="ECO:0000256" key="18">
    <source>
        <dbReference type="ARBA" id="ARBA00023268"/>
    </source>
</evidence>
<dbReference type="Pfam" id="PF02407">
    <property type="entry name" value="Viral_Rep"/>
    <property type="match status" value="1"/>
</dbReference>
<proteinExistence type="inferred from homology"/>
<dbReference type="GO" id="GO:0003677">
    <property type="term" value="F:DNA binding"/>
    <property type="evidence" value="ECO:0007669"/>
    <property type="project" value="UniProtKB-KW"/>
</dbReference>
<dbReference type="InterPro" id="IPR049912">
    <property type="entry name" value="CRESS_DNA_REP"/>
</dbReference>
<evidence type="ECO:0000256" key="19">
    <source>
        <dbReference type="ARBA" id="ARBA00046883"/>
    </source>
</evidence>
<dbReference type="PROSITE" id="PS52020">
    <property type="entry name" value="CRESS_DNA_REP"/>
    <property type="match status" value="1"/>
</dbReference>
<evidence type="ECO:0000256" key="21">
    <source>
        <dbReference type="ARBA" id="ARBA00049962"/>
    </source>
</evidence>
<comment type="similarity">
    <text evidence="4">Belongs to the nanoviridea/circoviridae replication-associated protein family.</text>
</comment>
<evidence type="ECO:0000256" key="5">
    <source>
        <dbReference type="ARBA" id="ARBA00022562"/>
    </source>
</evidence>
<evidence type="ECO:0000256" key="9">
    <source>
        <dbReference type="ARBA" id="ARBA00022722"/>
    </source>
</evidence>
<evidence type="ECO:0000259" key="23">
    <source>
        <dbReference type="PROSITE" id="PS52020"/>
    </source>
</evidence>
<comment type="subunit">
    <text evidence="19">Homooligomer. Rep binds to repeated DNA motifs (iterons).</text>
</comment>
<keyword evidence="15" id="KW-0067">ATP-binding</keyword>
<evidence type="ECO:0000256" key="10">
    <source>
        <dbReference type="ARBA" id="ARBA00022723"/>
    </source>
</evidence>
<dbReference type="GO" id="GO:0042025">
    <property type="term" value="C:host cell nucleus"/>
    <property type="evidence" value="ECO:0007669"/>
    <property type="project" value="UniProtKB-SubCell"/>
</dbReference>
<dbReference type="GO" id="GO:0006260">
    <property type="term" value="P:DNA replication"/>
    <property type="evidence" value="ECO:0007669"/>
    <property type="project" value="UniProtKB-KW"/>
</dbReference>
<dbReference type="InterPro" id="IPR000605">
    <property type="entry name" value="Helicase_SF3_ssDNA/RNA_vir"/>
</dbReference>
<protein>
    <recommendedName>
        <fullName evidence="22">Master replication protein</fullName>
    </recommendedName>
</protein>
<evidence type="ECO:0000256" key="3">
    <source>
        <dbReference type="ARBA" id="ARBA00004147"/>
    </source>
</evidence>
<dbReference type="GO" id="GO:0005524">
    <property type="term" value="F:ATP binding"/>
    <property type="evidence" value="ECO:0007669"/>
    <property type="project" value="UniProtKB-KW"/>
</dbReference>
<keyword evidence="6" id="KW-0808">Transferase</keyword>
<evidence type="ECO:0000256" key="17">
    <source>
        <dbReference type="ARBA" id="ARBA00023125"/>
    </source>
</evidence>
<keyword evidence="11" id="KW-0547">Nucleotide-binding</keyword>
<evidence type="ECO:0000256" key="4">
    <source>
        <dbReference type="ARBA" id="ARBA00006649"/>
    </source>
</evidence>
<organism evidence="24 25">
    <name type="scientific">Banana bunchy top virus</name>
    <name type="common">BBTV</name>
    <dbReference type="NCBI Taxonomy" id="12585"/>
    <lineage>
        <taxon>Viruses</taxon>
        <taxon>Monodnaviria</taxon>
        <taxon>Shotokuvirae</taxon>
        <taxon>Cressdnaviricota</taxon>
        <taxon>Arfiviricetes</taxon>
        <taxon>Mulpavirales</taxon>
        <taxon>Nanoviridae</taxon>
        <taxon>Babuvirus</taxon>
        <taxon>Babuvirus musae</taxon>
    </lineage>
</organism>
<evidence type="ECO:0000256" key="22">
    <source>
        <dbReference type="ARBA" id="ARBA00050032"/>
    </source>
</evidence>
<keyword evidence="18" id="KW-0511">Multifunctional enzyme</keyword>
<organismHost>
    <name type="scientific">Musa</name>
    <dbReference type="NCBI Taxonomy" id="4640"/>
</organismHost>
<keyword evidence="13" id="KW-0378">Hydrolase</keyword>
<dbReference type="CDD" id="cd01983">
    <property type="entry name" value="SIMIBI"/>
    <property type="match status" value="1"/>
</dbReference>
<dbReference type="GO" id="GO:0003724">
    <property type="term" value="F:RNA helicase activity"/>
    <property type="evidence" value="ECO:0007669"/>
    <property type="project" value="InterPro"/>
</dbReference>
<evidence type="ECO:0000256" key="15">
    <source>
        <dbReference type="ARBA" id="ARBA00022840"/>
    </source>
</evidence>
<dbReference type="Pfam" id="PF00910">
    <property type="entry name" value="RNA_helicase"/>
    <property type="match status" value="1"/>
</dbReference>
<dbReference type="Gene3D" id="3.40.1310.20">
    <property type="match status" value="1"/>
</dbReference>
<name>A0A0R7FF67_BBTV</name>
<evidence type="ECO:0000256" key="13">
    <source>
        <dbReference type="ARBA" id="ARBA00022801"/>
    </source>
</evidence>
<dbReference type="Proteomes" id="UP000247253">
    <property type="component" value="Genome"/>
</dbReference>
<keyword evidence="17" id="KW-0238">DNA-binding</keyword>
<evidence type="ECO:0000256" key="16">
    <source>
        <dbReference type="ARBA" id="ARBA00023124"/>
    </source>
</evidence>
<feature type="domain" description="CRESS-DNA virus Rep endonuclease" evidence="23">
    <location>
        <begin position="8"/>
        <end position="102"/>
    </location>
</feature>
<comment type="cofactor">
    <cofactor evidence="2">
        <name>Mg(2+)</name>
        <dbReference type="ChEBI" id="CHEBI:18420"/>
    </cofactor>
</comment>
<keyword evidence="14" id="KW-0347">Helicase</keyword>
<keyword evidence="10" id="KW-0479">Metal-binding</keyword>
<keyword evidence="12" id="KW-0255">Endonuclease</keyword>
<comment type="function">
    <text evidence="21">Essential for the replication of all genomic viral ssDNA (trans-replication). The closed circular ssDNA genome is first converted to a superhelical dsDNA. Rep binds a specific hairpin at the genome origin of replication. Introduces an endonucleolytic nick within the conserved sequence 5'-A[GT]TATTAC-3' in the intergenic region of the genome, thereby initiating the rolling circle replication (RCR). Following cleavage, binds covalently to the 5'-phosphate of DNA as a tyrosyl ester. The cleavage gives rise to a free 3'-OH that serves as a primer for the cellular DNA polymerase. The polymerase synthesizes the (+) strand DNA by rolling circle mechanism. After one round of replication, a Rep-catalyzed nucleotidyl transfer reaction releases a circular single-stranded virus genome, thereby terminating the replication. Displays origin-specific DNA cleavage, nucleotidyl transferase, ATPase and helicase activities.</text>
</comment>
<evidence type="ECO:0000256" key="1">
    <source>
        <dbReference type="ARBA" id="ARBA00001936"/>
    </source>
</evidence>
<sequence length="292" mass="34377">MIIDDRMARYVVCWMFTINNPTTLPVMRDEIKYMVYQVERGQEGTRHVQGYVEMKRRSSLKQMRSFFPGAHLEKRKGSQEEARSYCMKEDTRIEGPFEFGAFKLSCNDNLFDVIQDMRETHKRPLEYLYDCPNTFDRSKDTLYRVQSEMNKTKAMNSWRTSFSAWTSEVENIMAQPCHRRIIWVYGPNGGEGKTTYAKHLMKTRNAFYSPGGKSLDICRLYNYEDIVIFDIPRCKEDYLNYGLLEEFKNGIIQSGKYEPVLKIVEYVEVIVMANFLPKEGIFSEDRIKLVSC</sequence>
<evidence type="ECO:0000313" key="25">
    <source>
        <dbReference type="Proteomes" id="UP000247253"/>
    </source>
</evidence>
<comment type="subcellular location">
    <subcellularLocation>
        <location evidence="3">Host nucleus</location>
    </subcellularLocation>
</comment>
<evidence type="ECO:0000256" key="11">
    <source>
        <dbReference type="ARBA" id="ARBA00022741"/>
    </source>
</evidence>
<evidence type="ECO:0000256" key="20">
    <source>
        <dbReference type="ARBA" id="ARBA00049360"/>
    </source>
</evidence>
<keyword evidence="9" id="KW-0540">Nuclease</keyword>
<dbReference type="GO" id="GO:0046872">
    <property type="term" value="F:metal ion binding"/>
    <property type="evidence" value="ECO:0007669"/>
    <property type="project" value="UniProtKB-KW"/>
</dbReference>
<dbReference type="FunFam" id="3.40.1310.20:FF:000002">
    <property type="entry name" value="Master replication protein"/>
    <property type="match status" value="1"/>
</dbReference>
<evidence type="ECO:0000313" key="24">
    <source>
        <dbReference type="EMBL" id="AKO71308.1"/>
    </source>
</evidence>